<feature type="transmembrane region" description="Helical" evidence="1">
    <location>
        <begin position="58"/>
        <end position="76"/>
    </location>
</feature>
<feature type="transmembrane region" description="Helical" evidence="1">
    <location>
        <begin position="312"/>
        <end position="335"/>
    </location>
</feature>
<name>A0A1H2SJG8_9RHOB</name>
<feature type="transmembrane region" description="Helical" evidence="1">
    <location>
        <begin position="19"/>
        <end position="37"/>
    </location>
</feature>
<feature type="transmembrane region" description="Helical" evidence="1">
    <location>
        <begin position="407"/>
        <end position="429"/>
    </location>
</feature>
<dbReference type="RefSeq" id="WP_176954602.1">
    <property type="nucleotide sequence ID" value="NZ_FNMZ01000001.1"/>
</dbReference>
<accession>A0A1H2SJG8</accession>
<dbReference type="Proteomes" id="UP000199118">
    <property type="component" value="Unassembled WGS sequence"/>
</dbReference>
<keyword evidence="1" id="KW-0812">Transmembrane</keyword>
<evidence type="ECO:0000256" key="1">
    <source>
        <dbReference type="SAM" id="Phobius"/>
    </source>
</evidence>
<proteinExistence type="predicted"/>
<evidence type="ECO:0000313" key="3">
    <source>
        <dbReference type="Proteomes" id="UP000199118"/>
    </source>
</evidence>
<dbReference type="GO" id="GO:0022857">
    <property type="term" value="F:transmembrane transporter activity"/>
    <property type="evidence" value="ECO:0007669"/>
    <property type="project" value="TreeGrafter"/>
</dbReference>
<keyword evidence="3" id="KW-1185">Reference proteome</keyword>
<gene>
    <name evidence="2" type="ORF">SAMN05444336_101681</name>
</gene>
<dbReference type="InterPro" id="IPR050250">
    <property type="entry name" value="Macrolide_Exporter_MacB"/>
</dbReference>
<reference evidence="2 3" key="1">
    <citation type="submission" date="2016-10" db="EMBL/GenBank/DDBJ databases">
        <authorList>
            <person name="de Groot N.N."/>
        </authorList>
    </citation>
    <scope>NUCLEOTIDE SEQUENCE [LARGE SCALE GENOMIC DNA]</scope>
    <source>
        <strain evidence="2 3">DSM 17890</strain>
    </source>
</reference>
<sequence length="440" mass="44985">MIAALETAWLDASPAVQDALRLALLLVPALVTGALALRGQAPGPLVRALLLRFRWTNLLFAGLMALSVGLGVALIAQERAIREGSARAADPFDILVAAPGDEIGLMLSAVYLQPASAPLLGGDVLDRLQRDDRLTLIAPLAFGDSHAGAPVVGTTAAFLDRIGGPLAEGRVWEAAHEAVIGARSPLALGDEIAPAHGAGFSADPQAHDGAHLTVVGRMAPTGGPWDRAVVAPVEFVWAVHGLADGHAPGAERLGPPFDPDHFPGTPAFVISTRTLAGAYAARARHTDATSMAFFPGATLSRLHLLLGDLREAMSLMALAAQGLAAAGVLGGLVALTRLFARRFALLRALGAPRRFVLAVVWAYAATLMGAGAVLGLAVGAVGAEALAGLVSARTDLALSAGIGWAEAHLAAAVFSLTTVLALVPALAAYRRSPALDLRAG</sequence>
<dbReference type="PANTHER" id="PTHR30572:SF4">
    <property type="entry name" value="ABC TRANSPORTER PERMEASE YTRF"/>
    <property type="match status" value="1"/>
</dbReference>
<feature type="transmembrane region" description="Helical" evidence="1">
    <location>
        <begin position="355"/>
        <end position="387"/>
    </location>
</feature>
<evidence type="ECO:0000313" key="2">
    <source>
        <dbReference type="EMBL" id="SDW31722.1"/>
    </source>
</evidence>
<dbReference type="GO" id="GO:0005886">
    <property type="term" value="C:plasma membrane"/>
    <property type="evidence" value="ECO:0007669"/>
    <property type="project" value="TreeGrafter"/>
</dbReference>
<keyword evidence="1" id="KW-1133">Transmembrane helix</keyword>
<organism evidence="2 3">
    <name type="scientific">Albimonas donghaensis</name>
    <dbReference type="NCBI Taxonomy" id="356660"/>
    <lineage>
        <taxon>Bacteria</taxon>
        <taxon>Pseudomonadati</taxon>
        <taxon>Pseudomonadota</taxon>
        <taxon>Alphaproteobacteria</taxon>
        <taxon>Rhodobacterales</taxon>
        <taxon>Paracoccaceae</taxon>
        <taxon>Albimonas</taxon>
    </lineage>
</organism>
<dbReference type="PANTHER" id="PTHR30572">
    <property type="entry name" value="MEMBRANE COMPONENT OF TRANSPORTER-RELATED"/>
    <property type="match status" value="1"/>
</dbReference>
<dbReference type="EMBL" id="FNMZ01000001">
    <property type="protein sequence ID" value="SDW31722.1"/>
    <property type="molecule type" value="Genomic_DNA"/>
</dbReference>
<protein>
    <submittedName>
        <fullName evidence="2">Putative ABC transport system permease protein</fullName>
    </submittedName>
</protein>
<dbReference type="STRING" id="356660.SAMN05444336_101681"/>
<keyword evidence="1" id="KW-0472">Membrane</keyword>
<dbReference type="AlphaFoldDB" id="A0A1H2SJG8"/>